<keyword evidence="2" id="KW-0946">Virion</keyword>
<accession>X1RE12</accession>
<dbReference type="EMBL" id="BARW01001902">
    <property type="protein sequence ID" value="GAI65241.1"/>
    <property type="molecule type" value="Genomic_DNA"/>
</dbReference>
<comment type="caution">
    <text evidence="5">The sequence shown here is derived from an EMBL/GenBank/DDBJ whole genome shotgun (WGS) entry which is preliminary data.</text>
</comment>
<gene>
    <name evidence="5" type="ORF">S12H4_05672</name>
</gene>
<evidence type="ECO:0000256" key="2">
    <source>
        <dbReference type="ARBA" id="ARBA00022844"/>
    </source>
</evidence>
<feature type="non-terminal residue" evidence="5">
    <location>
        <position position="1"/>
    </location>
</feature>
<proteinExistence type="predicted"/>
<protein>
    <recommendedName>
        <fullName evidence="4">Phage capsid-like C-terminal domain-containing protein</fullName>
    </recommendedName>
</protein>
<evidence type="ECO:0000313" key="5">
    <source>
        <dbReference type="EMBL" id="GAI65241.1"/>
    </source>
</evidence>
<dbReference type="InterPro" id="IPR024455">
    <property type="entry name" value="Phage_capsid"/>
</dbReference>
<evidence type="ECO:0000259" key="4">
    <source>
        <dbReference type="Pfam" id="PF05065"/>
    </source>
</evidence>
<feature type="region of interest" description="Disordered" evidence="3">
    <location>
        <begin position="44"/>
        <end position="66"/>
    </location>
</feature>
<dbReference type="SUPFAM" id="SSF56563">
    <property type="entry name" value="Major capsid protein gp5"/>
    <property type="match status" value="1"/>
</dbReference>
<feature type="compositionally biased region" description="Polar residues" evidence="3">
    <location>
        <begin position="44"/>
        <end position="63"/>
    </location>
</feature>
<dbReference type="InterPro" id="IPR054612">
    <property type="entry name" value="Phage_capsid-like_C"/>
</dbReference>
<dbReference type="AlphaFoldDB" id="X1RE12"/>
<evidence type="ECO:0000256" key="1">
    <source>
        <dbReference type="ARBA" id="ARBA00004328"/>
    </source>
</evidence>
<dbReference type="Gene3D" id="3.30.2400.10">
    <property type="entry name" value="Major capsid protein gp5"/>
    <property type="match status" value="1"/>
</dbReference>
<organism evidence="5">
    <name type="scientific">marine sediment metagenome</name>
    <dbReference type="NCBI Taxonomy" id="412755"/>
    <lineage>
        <taxon>unclassified sequences</taxon>
        <taxon>metagenomes</taxon>
        <taxon>ecological metagenomes</taxon>
    </lineage>
</organism>
<evidence type="ECO:0000256" key="3">
    <source>
        <dbReference type="SAM" id="MobiDB-lite"/>
    </source>
</evidence>
<feature type="domain" description="Phage capsid-like C-terminal" evidence="4">
    <location>
        <begin position="135"/>
        <end position="402"/>
    </location>
</feature>
<dbReference type="Gene3D" id="3.30.2320.10">
    <property type="entry name" value="hypothetical protein PF0899 domain"/>
    <property type="match status" value="1"/>
</dbReference>
<sequence>KKEFQQLKKEIDELEEQIREARELENIKMGMPRNYQLDAKSLMNQGDITPGSPGQNNFGNPAGSQDRFVDVKTGKEIRTFGPADKIYGSREYDLIDGIRPDELSVGRWFRGVVTGRWDGAEAEKRVMSIGDASLGGWLIPAPISDQIVDLARNQTRVIQSGALIIPMSSPTLTIAKWTKDVDAQWLAENQAGTFSDFNLALGELKVKKLAGLTSMSVELFEDAANLETAIRTSLSACLSLALDHAALYGIGAESEPCGIRNTEGIQLVDAGGALTNYDDFSEAWQNVQEKNGPAEGMSVILAPRTIGELDRLKVENKKLEPPDSWGMMKKFSTNQVPMDLGTGENESEAFVGQFRQCLIGMRTDVAIEISRTAEDAFKKFKVLIRAYLRADVIIIRPDWLCVVHGITPPA</sequence>
<dbReference type="GO" id="GO:0044423">
    <property type="term" value="C:virion component"/>
    <property type="evidence" value="ECO:0007669"/>
    <property type="project" value="UniProtKB-KW"/>
</dbReference>
<name>X1RE12_9ZZZZ</name>
<dbReference type="NCBIfam" id="TIGR01554">
    <property type="entry name" value="major_cap_HK97"/>
    <property type="match status" value="1"/>
</dbReference>
<comment type="subcellular location">
    <subcellularLocation>
        <location evidence="1">Virion</location>
    </subcellularLocation>
</comment>
<reference evidence="5" key="1">
    <citation type="journal article" date="2014" name="Front. Microbiol.">
        <title>High frequency of phylogenetically diverse reductive dehalogenase-homologous genes in deep subseafloor sedimentary metagenomes.</title>
        <authorList>
            <person name="Kawai M."/>
            <person name="Futagami T."/>
            <person name="Toyoda A."/>
            <person name="Takaki Y."/>
            <person name="Nishi S."/>
            <person name="Hori S."/>
            <person name="Arai W."/>
            <person name="Tsubouchi T."/>
            <person name="Morono Y."/>
            <person name="Uchiyama I."/>
            <person name="Ito T."/>
            <person name="Fujiyama A."/>
            <person name="Inagaki F."/>
            <person name="Takami H."/>
        </authorList>
    </citation>
    <scope>NUCLEOTIDE SEQUENCE</scope>
    <source>
        <strain evidence="5">Expedition CK06-06</strain>
    </source>
</reference>
<dbReference type="Pfam" id="PF05065">
    <property type="entry name" value="Phage_capsid"/>
    <property type="match status" value="1"/>
</dbReference>